<dbReference type="GO" id="GO:0005576">
    <property type="term" value="C:extracellular region"/>
    <property type="evidence" value="ECO:0007669"/>
    <property type="project" value="UniProtKB-SubCell"/>
</dbReference>
<protein>
    <recommendedName>
        <fullName evidence="11">Carboxypeptidase</fullName>
        <ecNumber evidence="11">3.4.16.-</ecNumber>
    </recommendedName>
</protein>
<evidence type="ECO:0000256" key="7">
    <source>
        <dbReference type="ARBA" id="ARBA00022801"/>
    </source>
</evidence>
<dbReference type="SUPFAM" id="SSF53474">
    <property type="entry name" value="alpha/beta-Hydrolases"/>
    <property type="match status" value="4"/>
</dbReference>
<keyword evidence="3" id="KW-0964">Secreted</keyword>
<dbReference type="FunFam" id="3.40.50.1820:FF:000030">
    <property type="entry name" value="Carboxypeptidase"/>
    <property type="match status" value="2"/>
</dbReference>
<dbReference type="GO" id="GO:0004185">
    <property type="term" value="F:serine-type carboxypeptidase activity"/>
    <property type="evidence" value="ECO:0000318"/>
    <property type="project" value="GO_Central"/>
</dbReference>
<evidence type="ECO:0000256" key="10">
    <source>
        <dbReference type="ARBA" id="ARBA00037399"/>
    </source>
</evidence>
<dbReference type="EC" id="3.4.16.-" evidence="11"/>
<keyword evidence="8" id="KW-1015">Disulfide bond</keyword>
<evidence type="ECO:0000256" key="11">
    <source>
        <dbReference type="RuleBase" id="RU361156"/>
    </source>
</evidence>
<evidence type="ECO:0000313" key="12">
    <source>
        <dbReference type="EnsemblPlants" id="Solyc01g087970.3.1"/>
    </source>
</evidence>
<evidence type="ECO:0000256" key="1">
    <source>
        <dbReference type="ARBA" id="ARBA00004613"/>
    </source>
</evidence>
<reference evidence="12" key="1">
    <citation type="journal article" date="2012" name="Nature">
        <title>The tomato genome sequence provides insights into fleshy fruit evolution.</title>
        <authorList>
            <consortium name="Tomato Genome Consortium"/>
        </authorList>
    </citation>
    <scope>NUCLEOTIDE SEQUENCE [LARGE SCALE GENOMIC DNA]</scope>
    <source>
        <strain evidence="12">cv. Heinz 1706</strain>
    </source>
</reference>
<dbReference type="Gramene" id="Solyc01g087970.3.1">
    <property type="protein sequence ID" value="Solyc01g087970.3.1"/>
    <property type="gene ID" value="Solyc01g087970.3"/>
</dbReference>
<proteinExistence type="inferred from homology"/>
<name>A0A3Q7EIZ7_SOLLC</name>
<evidence type="ECO:0000256" key="9">
    <source>
        <dbReference type="ARBA" id="ARBA00023180"/>
    </source>
</evidence>
<evidence type="ECO:0000256" key="3">
    <source>
        <dbReference type="ARBA" id="ARBA00022525"/>
    </source>
</evidence>
<dbReference type="InParanoid" id="A0A3Q7EIZ7"/>
<dbReference type="PANTHER" id="PTHR11802">
    <property type="entry name" value="SERINE PROTEASE FAMILY S10 SERINE CARBOXYPEPTIDASE"/>
    <property type="match status" value="1"/>
</dbReference>
<evidence type="ECO:0000256" key="8">
    <source>
        <dbReference type="ARBA" id="ARBA00023157"/>
    </source>
</evidence>
<evidence type="ECO:0000313" key="13">
    <source>
        <dbReference type="Proteomes" id="UP000004994"/>
    </source>
</evidence>
<sequence length="1482" mass="166780">MKSTTTSSLLLVTLFLSTIISQIFNGGATKTQSDTLGQFYKLKKNSNIDKSHFDASIFDDLHTASSKKNVISNQEDLKTNDRIHKLPGQPLVKFEQYGGYITIDEFAGRAFYYYFVEAQHSKKSLPLLLWLNGGPGCSSLAYGAFQELGPFRVNSDGKTLHINNFAWNHAANVLFVESPAGVGFSYSNTSSDVKIGGDRKTANDNYLFIINWLERFPEYKDRDFYIAGESYAGHYVPQLAHTILYHNKKANKNIINLKGILIGNAVINDETDTRGMYEYFASHALISDEVEAEIQKQCKFTIPESEETDECKMAGSIADYDAHSHIDIYAIYAPLCHNTNLTSKPKRPSLVIDPCSDYYTTAYMNRPDVQKALHANVTNIKYSTWQPCSDVLTNWTDSASTIIPLLKEFMANDIRVWIFSGDTDGRVPVTSTKKSIKKMNLPIKTPWHPWFLNGELGGYSQVYKGDMTFATVRGAGHQVPGYEPARALSLIMHFLDGTDLPDSHFSSSIDCLESDKFVLSQKGLKNKDQIKKLPGQPFVKFKQYGGYFYNKCLELCLIGPGCSSLAYGAMEEIGPFRIHKDGKTFSEVKSNGDRNTAIDNIIFLLNWIQRFPKYKNRDFYIAGESYAGHFVPQLAEIILQHNKLAKKNLINLKGIMIGNAVINFETDEKGMYEYHASHGLIPDEIFEQIDRYCNFSDKALPQSHQCDSAIDIAIANTDPIDLYNIYAPLCPKSDDLSTSYYTSKKNSQEIDPCSDDYLVAYMNHRDVQKALHANVTKIKYNWLPCSEVIESWKDSPLSIIPVLKNVMANGIRVWIFSGDTDGIVPVTSTKKSIKKMKLRVETPWYPWFHGDYEVGGYAKVYRENLTFATVRGAGHQKQSDVLSKFYKAKQKNSAFYKSYYKASGVENVELDKVILPQEGLKAKDWINKLPGQPPVKFQQYGGYVTVNQSAGRALFYYFTEAENSEALPLLLWLNGGPGCSSIAYGSMEELGPFRVNSDGKTLHRNHYAWNRAANVLFLESPAGVGFSYTNTSSDFNTTGDSTTANDNVVFLLNWLERFPEYKKRDFYISGESYAGHYVPQLAHEILKHNKQANKTLINLKGIIIGNAVINDDTDTIGMYEYFASHALISDETYHDILNSCYDDNYNQSKCEKAAEVTNKNLNNLDIYNIYYPLCKDENLTKYPKTPTPLQIDPCSDKYIYAYMNRRDVQDALHANVTNLKYEWTSCSDSLFYDWKDSPVTIIPLLKESLANGVRVWIFSGDTDGRVPVTSSKRSIQAMNLTVDLPWRSLLNGGEVGGYVETYKGGLAFATVRGAGHEVPSYQPARALSIISHFLLGKKQSEVLGKYYKAKQDSAFGNDYYKAAAVENVELDKVILPQEGLKDKDWIKKLPGQPPVKFQQYGGYVTVDGSAGRALYYYFTEAENSKSLPLLLWLNGGPGCSSIAYGAMEELGPFRVNSDGKTLHRNHYAWNLGKKKVSLFCVT</sequence>
<dbReference type="PRINTS" id="PR00724">
    <property type="entry name" value="CRBOXYPTASEC"/>
</dbReference>
<keyword evidence="5 11" id="KW-0645">Protease</keyword>
<dbReference type="PROSITE" id="PS00131">
    <property type="entry name" value="CARBOXYPEPT_SER_SER"/>
    <property type="match status" value="3"/>
</dbReference>
<dbReference type="GO" id="GO:0006508">
    <property type="term" value="P:proteolysis"/>
    <property type="evidence" value="ECO:0007669"/>
    <property type="project" value="UniProtKB-KW"/>
</dbReference>
<dbReference type="InterPro" id="IPR029058">
    <property type="entry name" value="AB_hydrolase_fold"/>
</dbReference>
<dbReference type="FunFam" id="3.40.50.12670:FF:000002">
    <property type="entry name" value="Carboxypeptidase"/>
    <property type="match status" value="1"/>
</dbReference>
<dbReference type="EnsemblPlants" id="Solyc01g087970.3.1">
    <property type="protein sequence ID" value="Solyc01g087970.3.1"/>
    <property type="gene ID" value="Solyc01g087970.3"/>
</dbReference>
<dbReference type="FunFam" id="3.40.50.11320:FF:000001">
    <property type="entry name" value="Carboxypeptidase"/>
    <property type="match status" value="1"/>
</dbReference>
<comment type="subcellular location">
    <subcellularLocation>
        <location evidence="1">Secreted</location>
    </subcellularLocation>
</comment>
<keyword evidence="4 11" id="KW-0121">Carboxypeptidase</keyword>
<dbReference type="STRING" id="4081.A0A3Q7EIZ7"/>
<keyword evidence="6 11" id="KW-0732">Signal</keyword>
<dbReference type="InterPro" id="IPR018202">
    <property type="entry name" value="Ser_caboxypep_ser_AS"/>
</dbReference>
<dbReference type="OMA" id="TIGMYEY"/>
<feature type="chain" id="PRO_5018379955" description="Carboxypeptidase" evidence="11">
    <location>
        <begin position="22"/>
        <end position="1482"/>
    </location>
</feature>
<feature type="signal peptide" evidence="11">
    <location>
        <begin position="1"/>
        <end position="21"/>
    </location>
</feature>
<keyword evidence="7 11" id="KW-0378">Hydrolase</keyword>
<comment type="function">
    <text evidence="10">Probable carboxypeptidase.</text>
</comment>
<dbReference type="FunFam" id="3.40.50.11320:FF:000002">
    <property type="entry name" value="Carboxypeptidase"/>
    <property type="match status" value="2"/>
</dbReference>
<evidence type="ECO:0000256" key="5">
    <source>
        <dbReference type="ARBA" id="ARBA00022670"/>
    </source>
</evidence>
<dbReference type="Pfam" id="PF00450">
    <property type="entry name" value="Peptidase_S10"/>
    <property type="match status" value="5"/>
</dbReference>
<dbReference type="PROSITE" id="PS00560">
    <property type="entry name" value="CARBOXYPEPT_SER_HIS"/>
    <property type="match status" value="1"/>
</dbReference>
<accession>A0A3Q7EIZ7</accession>
<dbReference type="InterPro" id="IPR033124">
    <property type="entry name" value="Ser_caboxypep_his_AS"/>
</dbReference>
<evidence type="ECO:0000256" key="6">
    <source>
        <dbReference type="ARBA" id="ARBA00022729"/>
    </source>
</evidence>
<dbReference type="PANTHER" id="PTHR11802:SF132">
    <property type="entry name" value="SERINE CARBOXYPEPTIDASE-LIKE 36-RELATED"/>
    <property type="match status" value="1"/>
</dbReference>
<reference evidence="12" key="2">
    <citation type="submission" date="2019-01" db="UniProtKB">
        <authorList>
            <consortium name="EnsemblPlants"/>
        </authorList>
    </citation>
    <scope>IDENTIFICATION</scope>
    <source>
        <strain evidence="12">cv. Heinz 1706</strain>
    </source>
</reference>
<dbReference type="Proteomes" id="UP000004994">
    <property type="component" value="Chromosome 1"/>
</dbReference>
<dbReference type="Gene3D" id="3.40.50.11320">
    <property type="match status" value="3"/>
</dbReference>
<dbReference type="Gene3D" id="3.40.50.1820">
    <property type="entry name" value="alpha/beta hydrolase"/>
    <property type="match status" value="5"/>
</dbReference>
<evidence type="ECO:0000256" key="4">
    <source>
        <dbReference type="ARBA" id="ARBA00022645"/>
    </source>
</evidence>
<dbReference type="InterPro" id="IPR001563">
    <property type="entry name" value="Peptidase_S10"/>
</dbReference>
<dbReference type="Gene3D" id="6.10.250.940">
    <property type="match status" value="3"/>
</dbReference>
<comment type="similarity">
    <text evidence="2 11">Belongs to the peptidase S10 family.</text>
</comment>
<dbReference type="PaxDb" id="4081-Solyc01g087970.2.1"/>
<evidence type="ECO:0000256" key="2">
    <source>
        <dbReference type="ARBA" id="ARBA00009431"/>
    </source>
</evidence>
<organism evidence="12">
    <name type="scientific">Solanum lycopersicum</name>
    <name type="common">Tomato</name>
    <name type="synonym">Lycopersicon esculentum</name>
    <dbReference type="NCBI Taxonomy" id="4081"/>
    <lineage>
        <taxon>Eukaryota</taxon>
        <taxon>Viridiplantae</taxon>
        <taxon>Streptophyta</taxon>
        <taxon>Embryophyta</taxon>
        <taxon>Tracheophyta</taxon>
        <taxon>Spermatophyta</taxon>
        <taxon>Magnoliopsida</taxon>
        <taxon>eudicotyledons</taxon>
        <taxon>Gunneridae</taxon>
        <taxon>Pentapetalae</taxon>
        <taxon>asterids</taxon>
        <taxon>lamiids</taxon>
        <taxon>Solanales</taxon>
        <taxon>Solanaceae</taxon>
        <taxon>Solanoideae</taxon>
        <taxon>Solaneae</taxon>
        <taxon>Solanum</taxon>
        <taxon>Solanum subgen. Lycopersicon</taxon>
    </lineage>
</organism>
<keyword evidence="9" id="KW-0325">Glycoprotein</keyword>
<keyword evidence="13" id="KW-1185">Reference proteome</keyword>